<evidence type="ECO:0000256" key="1">
    <source>
        <dbReference type="SAM" id="Phobius"/>
    </source>
</evidence>
<proteinExistence type="predicted"/>
<name>A0A1D2A507_AUXPR</name>
<sequence length="303" mass="31764">MPPLWDAPPRFNSWGALPLSPCDLPSPTQTVFGLVYVNPVCLTEFHTAVNRDPAAIIPAWDGSTGTRTLSFMKSVDAPAFIKRVLGSGTLRVVESQSVALGPVQGSVSLASVPCPEMKGADKFKTAVAVDLVPTPCGCQVHARVSCSAAGPYGLSGAIEGFMAETAKASLVEFFEFCARFLAASGAERLLAGASEARALLEGLAAPSPAQLPRADSEAWADAEALPLPAADSDSTEVLYLRYLCSTGDQAVALLQRMDGRLARLQRDPRPAIPARDLVLGFAAGVVTASALGALALSWRRQSR</sequence>
<dbReference type="EMBL" id="GDKF01004567">
    <property type="protein sequence ID" value="JAT74055.1"/>
    <property type="molecule type" value="Transcribed_RNA"/>
</dbReference>
<protein>
    <recommendedName>
        <fullName evidence="3">VASt domain-containing protein</fullName>
    </recommendedName>
</protein>
<reference evidence="2" key="1">
    <citation type="submission" date="2015-08" db="EMBL/GenBank/DDBJ databases">
        <authorList>
            <person name="Babu N.S."/>
            <person name="Beckwith C.J."/>
            <person name="Beseler K.G."/>
            <person name="Brison A."/>
            <person name="Carone J.V."/>
            <person name="Caskin T.P."/>
            <person name="Diamond M."/>
            <person name="Durham M.E."/>
            <person name="Foxe J.M."/>
            <person name="Go M."/>
            <person name="Henderson B.A."/>
            <person name="Jones I.B."/>
            <person name="McGettigan J.A."/>
            <person name="Micheletti S.J."/>
            <person name="Nasrallah M.E."/>
            <person name="Ortiz D."/>
            <person name="Piller C.R."/>
            <person name="Privatt S.R."/>
            <person name="Schneider S.L."/>
            <person name="Sharp S."/>
            <person name="Smith T.C."/>
            <person name="Stanton J.D."/>
            <person name="Ullery H.E."/>
            <person name="Wilson R.J."/>
            <person name="Serrano M.G."/>
            <person name="Buck G."/>
            <person name="Lee V."/>
            <person name="Wang Y."/>
            <person name="Carvalho R."/>
            <person name="Voegtly L."/>
            <person name="Shi R."/>
            <person name="Duckworth R."/>
            <person name="Johnson A."/>
            <person name="Loviza R."/>
            <person name="Walstead R."/>
            <person name="Shah Z."/>
            <person name="Kiflezghi M."/>
            <person name="Wade K."/>
            <person name="Ball S.L."/>
            <person name="Bradley K.W."/>
            <person name="Asai D.J."/>
            <person name="Bowman C.A."/>
            <person name="Russell D.A."/>
            <person name="Pope W.H."/>
            <person name="Jacobs-Sera D."/>
            <person name="Hendrix R.W."/>
            <person name="Hatfull G.F."/>
        </authorList>
    </citation>
    <scope>NUCLEOTIDE SEQUENCE</scope>
</reference>
<organism evidence="2">
    <name type="scientific">Auxenochlorella protothecoides</name>
    <name type="common">Green microalga</name>
    <name type="synonym">Chlorella protothecoides</name>
    <dbReference type="NCBI Taxonomy" id="3075"/>
    <lineage>
        <taxon>Eukaryota</taxon>
        <taxon>Viridiplantae</taxon>
        <taxon>Chlorophyta</taxon>
        <taxon>core chlorophytes</taxon>
        <taxon>Trebouxiophyceae</taxon>
        <taxon>Chlorellales</taxon>
        <taxon>Chlorellaceae</taxon>
        <taxon>Auxenochlorella</taxon>
    </lineage>
</organism>
<dbReference type="AlphaFoldDB" id="A0A1D2A507"/>
<keyword evidence="1" id="KW-0472">Membrane</keyword>
<evidence type="ECO:0008006" key="3">
    <source>
        <dbReference type="Google" id="ProtNLM"/>
    </source>
</evidence>
<gene>
    <name evidence="2" type="ORF">g.12907</name>
</gene>
<keyword evidence="1" id="KW-1133">Transmembrane helix</keyword>
<accession>A0A1D2A507</accession>
<evidence type="ECO:0000313" key="2">
    <source>
        <dbReference type="EMBL" id="JAT74055.1"/>
    </source>
</evidence>
<feature type="transmembrane region" description="Helical" evidence="1">
    <location>
        <begin position="277"/>
        <end position="298"/>
    </location>
</feature>
<keyword evidence="1" id="KW-0812">Transmembrane</keyword>